<accession>A0A173ZYU1</accession>
<keyword evidence="1" id="KW-1133">Transmembrane helix</keyword>
<keyword evidence="1" id="KW-0812">Transmembrane</keyword>
<reference evidence="7 8" key="1">
    <citation type="submission" date="2015-09" db="EMBL/GenBank/DDBJ databases">
        <authorList>
            <consortium name="Pathogen Informatics"/>
        </authorList>
    </citation>
    <scope>NUCLEOTIDE SEQUENCE [LARGE SCALE GENOMIC DNA]</scope>
    <source>
        <strain evidence="3 7">2789STDY5608851</strain>
        <strain evidence="4 8">2789STDY5608866</strain>
        <strain evidence="5 9">2789STDY5834914</strain>
        <strain evidence="2 10">2789STDY5834961</strain>
    </source>
</reference>
<sequence>MKLKDRFIRFMYGRYGVDSFGKFTIWGSLILMLIAGWTHRGILSWLAWAGIIYSYFRMFSKNTYKRAAENQKYLQMTRGIRTFFYRQRNMITQRKTHHIYKCPSCKQKIRVPKGKGKIEIRCPKCNTRFIKRS</sequence>
<dbReference type="EMBL" id="CZAY01000017">
    <property type="protein sequence ID" value="CUP91318.1"/>
    <property type="molecule type" value="Genomic_DNA"/>
</dbReference>
<keyword evidence="3" id="KW-0804">Transcription</keyword>
<evidence type="ECO:0000256" key="1">
    <source>
        <dbReference type="SAM" id="Phobius"/>
    </source>
</evidence>
<feature type="transmembrane region" description="Helical" evidence="1">
    <location>
        <begin position="42"/>
        <end position="59"/>
    </location>
</feature>
<dbReference type="Proteomes" id="UP000095597">
    <property type="component" value="Unassembled WGS sequence"/>
</dbReference>
<evidence type="ECO:0000313" key="10">
    <source>
        <dbReference type="Proteomes" id="UP000095597"/>
    </source>
</evidence>
<reference evidence="6 11" key="2">
    <citation type="submission" date="2019-07" db="EMBL/GenBank/DDBJ databases">
        <authorList>
            <person name="Hibberd C M."/>
            <person name="Gehrig L. J."/>
            <person name="Chang H.-W."/>
            <person name="Venkatesh S."/>
        </authorList>
    </citation>
    <scope>NUCLEOTIDE SEQUENCE [LARGE SCALE GENOMIC DNA]</scope>
    <source>
        <strain evidence="6">Dorea_longicatena_SSTS_Bg7063</strain>
    </source>
</reference>
<dbReference type="AlphaFoldDB" id="A0A173ZYU1"/>
<evidence type="ECO:0000313" key="9">
    <source>
        <dbReference type="Proteomes" id="UP000095485"/>
    </source>
</evidence>
<dbReference type="eggNOG" id="COG4416">
    <property type="taxonomic scope" value="Bacteria"/>
</dbReference>
<dbReference type="EMBL" id="CYYY01000013">
    <property type="protein sequence ID" value="CUO14516.1"/>
    <property type="molecule type" value="Genomic_DNA"/>
</dbReference>
<evidence type="ECO:0000313" key="4">
    <source>
        <dbReference type="EMBL" id="CUO14516.1"/>
    </source>
</evidence>
<protein>
    <submittedName>
        <fullName evidence="3">DNA-directed RNA polymerase subunit P</fullName>
    </submittedName>
</protein>
<dbReference type="EMBL" id="CYYM01000003">
    <property type="protein sequence ID" value="CUN81471.1"/>
    <property type="molecule type" value="Genomic_DNA"/>
</dbReference>
<evidence type="ECO:0000313" key="8">
    <source>
        <dbReference type="Proteomes" id="UP000095439"/>
    </source>
</evidence>
<organism evidence="3 7">
    <name type="scientific">Dorea longicatena</name>
    <dbReference type="NCBI Taxonomy" id="88431"/>
    <lineage>
        <taxon>Bacteria</taxon>
        <taxon>Bacillati</taxon>
        <taxon>Bacillota</taxon>
        <taxon>Clostridia</taxon>
        <taxon>Lachnospirales</taxon>
        <taxon>Lachnospiraceae</taxon>
        <taxon>Dorea</taxon>
    </lineage>
</organism>
<evidence type="ECO:0000313" key="5">
    <source>
        <dbReference type="EMBL" id="CUP91318.1"/>
    </source>
</evidence>
<evidence type="ECO:0000313" key="3">
    <source>
        <dbReference type="EMBL" id="CUN81471.1"/>
    </source>
</evidence>
<dbReference type="EMBL" id="CABHNM010000044">
    <property type="protein sequence ID" value="VUX12442.1"/>
    <property type="molecule type" value="Genomic_DNA"/>
</dbReference>
<evidence type="ECO:0000313" key="7">
    <source>
        <dbReference type="Proteomes" id="UP000095380"/>
    </source>
</evidence>
<dbReference type="Proteomes" id="UP000095380">
    <property type="component" value="Unassembled WGS sequence"/>
</dbReference>
<dbReference type="Proteomes" id="UP000095439">
    <property type="component" value="Unassembled WGS sequence"/>
</dbReference>
<dbReference type="Proteomes" id="UP000398619">
    <property type="component" value="Unassembled WGS sequence"/>
</dbReference>
<dbReference type="GO" id="GO:0000428">
    <property type="term" value="C:DNA-directed RNA polymerase complex"/>
    <property type="evidence" value="ECO:0007669"/>
    <property type="project" value="UniProtKB-KW"/>
</dbReference>
<evidence type="ECO:0000313" key="11">
    <source>
        <dbReference type="Proteomes" id="UP000398619"/>
    </source>
</evidence>
<keyword evidence="3" id="KW-0240">DNA-directed RNA polymerase</keyword>
<evidence type="ECO:0000313" key="6">
    <source>
        <dbReference type="EMBL" id="VUX12442.1"/>
    </source>
</evidence>
<evidence type="ECO:0000313" key="2">
    <source>
        <dbReference type="EMBL" id="CUN25446.1"/>
    </source>
</evidence>
<gene>
    <name evidence="6" type="ORF">DLSSTS7063_01913</name>
    <name evidence="3" type="ORF">ERS852408_00982</name>
    <name evidence="4" type="ORF">ERS852423_02400</name>
    <name evidence="5" type="ORF">ERS852526_02292</name>
    <name evidence="2" type="ORF">ERS852573_02901</name>
</gene>
<dbReference type="EMBL" id="CYXO01000026">
    <property type="protein sequence ID" value="CUN25446.1"/>
    <property type="molecule type" value="Genomic_DNA"/>
</dbReference>
<proteinExistence type="predicted"/>
<name>A0A173ZYU1_9FIRM</name>
<dbReference type="Gene3D" id="2.20.28.30">
    <property type="entry name" value="RNA polymerase ii, chain L"/>
    <property type="match status" value="1"/>
</dbReference>
<dbReference type="Proteomes" id="UP000095485">
    <property type="component" value="Unassembled WGS sequence"/>
</dbReference>
<keyword evidence="1" id="KW-0472">Membrane</keyword>
<feature type="transmembrane region" description="Helical" evidence="1">
    <location>
        <begin position="20"/>
        <end position="36"/>
    </location>
</feature>
<dbReference type="STRING" id="88431.ERS852423_02400"/>